<comment type="subcellular location">
    <subcellularLocation>
        <location evidence="4">Cytoplasm</location>
    </subcellularLocation>
</comment>
<feature type="site" description="Transition state stabilizer" evidence="4">
    <location>
        <position position="155"/>
    </location>
</feature>
<dbReference type="HAMAP" id="MF_00279">
    <property type="entry name" value="PdxJ"/>
    <property type="match status" value="1"/>
</dbReference>
<dbReference type="OrthoDB" id="9806590at2"/>
<feature type="binding site" evidence="4">
    <location>
        <position position="54"/>
    </location>
    <ligand>
        <name>1-deoxy-D-xylulose 5-phosphate</name>
        <dbReference type="ChEBI" id="CHEBI:57792"/>
    </ligand>
</feature>
<sequence>MSKKMVLLGVNIDHVATIRQARRGLYPEPVQAALVAEQAGADGITAHLREDRRHIQDRDLFLLKDMIHTRLNMEMAVTDEMVAIAVKLKPFACCLVPEKREELTTEGGLDVVANYSRVQSACEKLAAAGIVVSLFIDPNETQIDATVKIGAPVIELHTGRYAEAGQSGQQLQELQRIRHAAHYADQAGLQVNAGHGLDCYNVADICAIPEIVELNIGYSIIAQALFSGLGESVRNLKHIMQYARLHAS</sequence>
<evidence type="ECO:0000313" key="6">
    <source>
        <dbReference type="EMBL" id="SJM94048.1"/>
    </source>
</evidence>
<dbReference type="GO" id="GO:0008615">
    <property type="term" value="P:pyridoxine biosynthetic process"/>
    <property type="evidence" value="ECO:0007669"/>
    <property type="project" value="UniProtKB-UniRule"/>
</dbReference>
<proteinExistence type="inferred from homology"/>
<dbReference type="EMBL" id="FUKJ01000304">
    <property type="protein sequence ID" value="SJM94048.1"/>
    <property type="molecule type" value="Genomic_DNA"/>
</dbReference>
<dbReference type="InterPro" id="IPR036130">
    <property type="entry name" value="Pyridoxine-5'_phos_synth"/>
</dbReference>
<dbReference type="InterPro" id="IPR013785">
    <property type="entry name" value="Aldolase_TIM"/>
</dbReference>
<dbReference type="AlphaFoldDB" id="A0A1R4HCT2"/>
<dbReference type="NCBIfam" id="NF003623">
    <property type="entry name" value="PRK05265.1-1"/>
    <property type="match status" value="1"/>
</dbReference>
<feature type="binding site" evidence="4">
    <location>
        <position position="49"/>
    </location>
    <ligand>
        <name>1-deoxy-D-xylulose 5-phosphate</name>
        <dbReference type="ChEBI" id="CHEBI:57792"/>
    </ligand>
</feature>
<dbReference type="NCBIfam" id="TIGR00559">
    <property type="entry name" value="pdxJ"/>
    <property type="match status" value="1"/>
</dbReference>
<dbReference type="UniPathway" id="UPA00244">
    <property type="reaction ID" value="UER00313"/>
</dbReference>
<name>A0A1R4HCT2_9GAMM</name>
<keyword evidence="2 4" id="KW-0808">Transferase</keyword>
<feature type="binding site" evidence="4">
    <location>
        <position position="11"/>
    </location>
    <ligand>
        <name>3-amino-2-oxopropyl phosphate</name>
        <dbReference type="ChEBI" id="CHEBI:57279"/>
    </ligand>
</feature>
<dbReference type="Gene3D" id="3.20.20.70">
    <property type="entry name" value="Aldolase class I"/>
    <property type="match status" value="1"/>
</dbReference>
<evidence type="ECO:0000313" key="7">
    <source>
        <dbReference type="Proteomes" id="UP000195442"/>
    </source>
</evidence>
<organism evidence="6 7">
    <name type="scientific">Crenothrix polyspora</name>
    <dbReference type="NCBI Taxonomy" id="360316"/>
    <lineage>
        <taxon>Bacteria</taxon>
        <taxon>Pseudomonadati</taxon>
        <taxon>Pseudomonadota</taxon>
        <taxon>Gammaproteobacteria</taxon>
        <taxon>Methylococcales</taxon>
        <taxon>Crenotrichaceae</taxon>
        <taxon>Crenothrix</taxon>
    </lineage>
</organism>
<feature type="binding site" evidence="4">
    <location>
        <begin position="13"/>
        <end position="14"/>
    </location>
    <ligand>
        <name>1-deoxy-D-xylulose 5-phosphate</name>
        <dbReference type="ChEBI" id="CHEBI:57792"/>
    </ligand>
</feature>
<evidence type="ECO:0000256" key="4">
    <source>
        <dbReference type="HAMAP-Rule" id="MF_00279"/>
    </source>
</evidence>
<feature type="active site" description="Proton donor" evidence="4">
    <location>
        <position position="195"/>
    </location>
</feature>
<keyword evidence="3 4" id="KW-0664">Pyridoxine biosynthesis</keyword>
<protein>
    <recommendedName>
        <fullName evidence="4 5">Pyridoxine 5'-phosphate synthase</fullName>
        <shortName evidence="4">PNP synthase</shortName>
        <ecNumber evidence="4 5">2.6.99.2</ecNumber>
    </recommendedName>
</protein>
<dbReference type="RefSeq" id="WP_087147633.1">
    <property type="nucleotide sequence ID" value="NZ_FUKJ01000304.1"/>
</dbReference>
<evidence type="ECO:0000256" key="5">
    <source>
        <dbReference type="NCBIfam" id="TIGR00559"/>
    </source>
</evidence>
<dbReference type="NCBIfam" id="NF003625">
    <property type="entry name" value="PRK05265.1-3"/>
    <property type="match status" value="1"/>
</dbReference>
<feature type="active site" description="Proton acceptor" evidence="4">
    <location>
        <position position="47"/>
    </location>
</feature>
<dbReference type="InterPro" id="IPR004569">
    <property type="entry name" value="PyrdxlP_synth_PdxJ"/>
</dbReference>
<reference evidence="7" key="1">
    <citation type="submission" date="2017-02" db="EMBL/GenBank/DDBJ databases">
        <authorList>
            <person name="Daims H."/>
        </authorList>
    </citation>
    <scope>NUCLEOTIDE SEQUENCE [LARGE SCALE GENOMIC DNA]</scope>
</reference>
<keyword evidence="1 4" id="KW-0963">Cytoplasm</keyword>
<evidence type="ECO:0000256" key="1">
    <source>
        <dbReference type="ARBA" id="ARBA00022490"/>
    </source>
</evidence>
<dbReference type="CDD" id="cd00003">
    <property type="entry name" value="PNPsynthase"/>
    <property type="match status" value="1"/>
</dbReference>
<accession>A0A1R4HCT2</accession>
<comment type="catalytic activity">
    <reaction evidence="4">
        <text>3-amino-2-oxopropyl phosphate + 1-deoxy-D-xylulose 5-phosphate = pyridoxine 5'-phosphate + phosphate + 2 H2O + H(+)</text>
        <dbReference type="Rhea" id="RHEA:15265"/>
        <dbReference type="ChEBI" id="CHEBI:15377"/>
        <dbReference type="ChEBI" id="CHEBI:15378"/>
        <dbReference type="ChEBI" id="CHEBI:43474"/>
        <dbReference type="ChEBI" id="CHEBI:57279"/>
        <dbReference type="ChEBI" id="CHEBI:57792"/>
        <dbReference type="ChEBI" id="CHEBI:58589"/>
        <dbReference type="EC" id="2.6.99.2"/>
    </reaction>
</comment>
<dbReference type="Pfam" id="PF03740">
    <property type="entry name" value="PdxJ"/>
    <property type="match status" value="1"/>
</dbReference>
<dbReference type="GO" id="GO:0005829">
    <property type="term" value="C:cytosol"/>
    <property type="evidence" value="ECO:0007669"/>
    <property type="project" value="TreeGrafter"/>
</dbReference>
<comment type="pathway">
    <text evidence="4">Cofactor biosynthesis; pyridoxine 5'-phosphate biosynthesis; pyridoxine 5'-phosphate from D-erythrose 4-phosphate: step 5/5.</text>
</comment>
<dbReference type="Proteomes" id="UP000195442">
    <property type="component" value="Unassembled WGS sequence"/>
</dbReference>
<feature type="binding site" evidence="4">
    <location>
        <begin position="217"/>
        <end position="218"/>
    </location>
    <ligand>
        <name>3-amino-2-oxopropyl phosphate</name>
        <dbReference type="ChEBI" id="CHEBI:57279"/>
    </ligand>
</feature>
<gene>
    <name evidence="4 6" type="primary">pdxJ</name>
    <name evidence="6" type="ORF">CRENPOLYSF2_3720003</name>
</gene>
<comment type="function">
    <text evidence="4">Catalyzes the complicated ring closure reaction between the two acyclic compounds 1-deoxy-D-xylulose-5-phosphate (DXP) and 3-amino-2-oxopropyl phosphate (1-amino-acetone-3-phosphate or AAP) to form pyridoxine 5'-phosphate (PNP) and inorganic phosphate.</text>
</comment>
<evidence type="ECO:0000256" key="3">
    <source>
        <dbReference type="ARBA" id="ARBA00023096"/>
    </source>
</evidence>
<feature type="binding site" evidence="4">
    <location>
        <position position="104"/>
    </location>
    <ligand>
        <name>1-deoxy-D-xylulose 5-phosphate</name>
        <dbReference type="ChEBI" id="CHEBI:57792"/>
    </ligand>
</feature>
<dbReference type="SUPFAM" id="SSF63892">
    <property type="entry name" value="Pyridoxine 5'-phosphate synthase"/>
    <property type="match status" value="1"/>
</dbReference>
<dbReference type="EC" id="2.6.99.2" evidence="4 5"/>
<keyword evidence="7" id="KW-1185">Reference proteome</keyword>
<dbReference type="NCBIfam" id="NF003624">
    <property type="entry name" value="PRK05265.1-2"/>
    <property type="match status" value="1"/>
</dbReference>
<comment type="similarity">
    <text evidence="4">Belongs to the PNP synthase family.</text>
</comment>
<dbReference type="NCBIfam" id="NF003627">
    <property type="entry name" value="PRK05265.1-5"/>
    <property type="match status" value="1"/>
</dbReference>
<dbReference type="PANTHER" id="PTHR30456">
    <property type="entry name" value="PYRIDOXINE 5'-PHOSPHATE SYNTHASE"/>
    <property type="match status" value="1"/>
</dbReference>
<evidence type="ECO:0000256" key="2">
    <source>
        <dbReference type="ARBA" id="ARBA00022679"/>
    </source>
</evidence>
<feature type="binding site" evidence="4">
    <location>
        <position position="22"/>
    </location>
    <ligand>
        <name>3-amino-2-oxopropyl phosphate</name>
        <dbReference type="ChEBI" id="CHEBI:57279"/>
    </ligand>
</feature>
<feature type="active site" description="Proton acceptor" evidence="4">
    <location>
        <position position="74"/>
    </location>
</feature>
<feature type="binding site" evidence="4">
    <location>
        <position position="196"/>
    </location>
    <ligand>
        <name>3-amino-2-oxopropyl phosphate</name>
        <dbReference type="ChEBI" id="CHEBI:57279"/>
    </ligand>
</feature>
<comment type="subunit">
    <text evidence="4">Homooctamer; tetramer of dimers.</text>
</comment>
<dbReference type="PANTHER" id="PTHR30456:SF0">
    <property type="entry name" value="PYRIDOXINE 5'-PHOSPHATE SYNTHASE"/>
    <property type="match status" value="1"/>
</dbReference>
<dbReference type="GO" id="GO:0033856">
    <property type="term" value="F:pyridoxine 5'-phosphate synthase activity"/>
    <property type="evidence" value="ECO:0007669"/>
    <property type="project" value="UniProtKB-UniRule"/>
</dbReference>